<dbReference type="InterPro" id="IPR004403">
    <property type="entry name" value="Peptide_chain-rel_eRF1/aRF1"/>
</dbReference>
<dbReference type="AlphaFoldDB" id="A0AA41S7V0"/>
<dbReference type="Proteomes" id="UP001177140">
    <property type="component" value="Unassembled WGS sequence"/>
</dbReference>
<feature type="domain" description="eRF1" evidence="3">
    <location>
        <begin position="50"/>
        <end position="176"/>
    </location>
</feature>
<gene>
    <name evidence="4" type="ORF">MKW94_015186</name>
</gene>
<protein>
    <recommendedName>
        <fullName evidence="3">eRF1 domain-containing protein</fullName>
    </recommendedName>
</protein>
<organism evidence="4 5">
    <name type="scientific">Papaver nudicaule</name>
    <name type="common">Iceland poppy</name>
    <dbReference type="NCBI Taxonomy" id="74823"/>
    <lineage>
        <taxon>Eukaryota</taxon>
        <taxon>Viridiplantae</taxon>
        <taxon>Streptophyta</taxon>
        <taxon>Embryophyta</taxon>
        <taxon>Tracheophyta</taxon>
        <taxon>Spermatophyta</taxon>
        <taxon>Magnoliopsida</taxon>
        <taxon>Ranunculales</taxon>
        <taxon>Papaveraceae</taxon>
        <taxon>Papaveroideae</taxon>
        <taxon>Papaver</taxon>
    </lineage>
</organism>
<feature type="signal peptide" evidence="2">
    <location>
        <begin position="1"/>
        <end position="25"/>
    </location>
</feature>
<accession>A0AA41S7V0</accession>
<feature type="transmembrane region" description="Helical" evidence="1">
    <location>
        <begin position="49"/>
        <end position="66"/>
    </location>
</feature>
<dbReference type="Gene3D" id="3.30.420.60">
    <property type="entry name" value="eRF1 domain 2"/>
    <property type="match status" value="1"/>
</dbReference>
<dbReference type="PANTHER" id="PTHR10113">
    <property type="entry name" value="PEPTIDE CHAIN RELEASE FACTOR SUBUNIT 1"/>
    <property type="match status" value="1"/>
</dbReference>
<keyword evidence="5" id="KW-1185">Reference proteome</keyword>
<keyword evidence="1" id="KW-0472">Membrane</keyword>
<feature type="non-terminal residue" evidence="4">
    <location>
        <position position="186"/>
    </location>
</feature>
<dbReference type="InterPro" id="IPR042226">
    <property type="entry name" value="eFR1_2_sf"/>
</dbReference>
<dbReference type="EMBL" id="JAJJMA010083907">
    <property type="protein sequence ID" value="MCL7028838.1"/>
    <property type="molecule type" value="Genomic_DNA"/>
</dbReference>
<evidence type="ECO:0000313" key="4">
    <source>
        <dbReference type="EMBL" id="MCL7028838.1"/>
    </source>
</evidence>
<evidence type="ECO:0000259" key="3">
    <source>
        <dbReference type="Pfam" id="PF03464"/>
    </source>
</evidence>
<keyword evidence="2" id="KW-0732">Signal</keyword>
<keyword evidence="1" id="KW-1133">Transmembrane helix</keyword>
<reference evidence="4" key="1">
    <citation type="submission" date="2022-03" db="EMBL/GenBank/DDBJ databases">
        <title>A functionally conserved STORR gene fusion in Papaver species that diverged 16.8 million years ago.</title>
        <authorList>
            <person name="Catania T."/>
        </authorList>
    </citation>
    <scope>NUCLEOTIDE SEQUENCE</scope>
    <source>
        <strain evidence="4">S-191538</strain>
    </source>
</reference>
<comment type="caution">
    <text evidence="4">The sequence shown here is derived from an EMBL/GenBank/DDBJ whole genome shotgun (WGS) entry which is preliminary data.</text>
</comment>
<evidence type="ECO:0000313" key="5">
    <source>
        <dbReference type="Proteomes" id="UP001177140"/>
    </source>
</evidence>
<proteinExistence type="predicted"/>
<dbReference type="GO" id="GO:0003747">
    <property type="term" value="F:translation release factor activity"/>
    <property type="evidence" value="ECO:0007669"/>
    <property type="project" value="InterPro"/>
</dbReference>
<keyword evidence="1" id="KW-0812">Transmembrane</keyword>
<evidence type="ECO:0000256" key="2">
    <source>
        <dbReference type="SAM" id="SignalP"/>
    </source>
</evidence>
<dbReference type="Pfam" id="PF03464">
    <property type="entry name" value="eRF1_2"/>
    <property type="match status" value="1"/>
</dbReference>
<evidence type="ECO:0000256" key="1">
    <source>
        <dbReference type="SAM" id="Phobius"/>
    </source>
</evidence>
<feature type="chain" id="PRO_5041232026" description="eRF1 domain-containing protein" evidence="2">
    <location>
        <begin position="26"/>
        <end position="186"/>
    </location>
</feature>
<dbReference type="SUPFAM" id="SSF53137">
    <property type="entry name" value="Translational machinery components"/>
    <property type="match status" value="1"/>
</dbReference>
<dbReference type="InterPro" id="IPR005141">
    <property type="entry name" value="eRF1_2"/>
</dbReference>
<sequence>MHKIIMLVLSVVLQLSMFSIRITFGTMHGSRETDRIIWVPQQKSMIPEHKFGFIVMGASGILFGRLSGNTRKIIYRFTVDLPKKHGRGGQSALLRTEKCNDYVRDTAAFASYLYIDPDTCQPNVSGLILAGSDDFKTGLSPGMFEPLLQAKLLKVVVVSCGGENGFDQAIKLTSKIVVDAKLSHET</sequence>
<name>A0AA41S7V0_PAPNU</name>